<sequence length="114" mass="12879">MHYPPPQQQWGQHPGYGQPPQQQQMPPHHSQQSQQGQQPPVSGQSTVLEALINQPQYPSTPHQMGRHPQMMMSGPNAPMGPGGHMGGPMDSQHDQQQIYNQKLRMLRPYCENLK</sequence>
<evidence type="ECO:0000313" key="3">
    <source>
        <dbReference type="Proteomes" id="UP000054047"/>
    </source>
</evidence>
<feature type="compositionally biased region" description="Low complexity" evidence="1">
    <location>
        <begin position="8"/>
        <end position="44"/>
    </location>
</feature>
<proteinExistence type="predicted"/>
<dbReference type="AlphaFoldDB" id="A0A0C2GNI0"/>
<organism evidence="2 3">
    <name type="scientific">Ancylostoma duodenale</name>
    <dbReference type="NCBI Taxonomy" id="51022"/>
    <lineage>
        <taxon>Eukaryota</taxon>
        <taxon>Metazoa</taxon>
        <taxon>Ecdysozoa</taxon>
        <taxon>Nematoda</taxon>
        <taxon>Chromadorea</taxon>
        <taxon>Rhabditida</taxon>
        <taxon>Rhabditina</taxon>
        <taxon>Rhabditomorpha</taxon>
        <taxon>Strongyloidea</taxon>
        <taxon>Ancylostomatidae</taxon>
        <taxon>Ancylostomatinae</taxon>
        <taxon>Ancylostoma</taxon>
    </lineage>
</organism>
<dbReference type="EMBL" id="KN732990">
    <property type="protein sequence ID" value="KIH58556.1"/>
    <property type="molecule type" value="Genomic_DNA"/>
</dbReference>
<dbReference type="Proteomes" id="UP000054047">
    <property type="component" value="Unassembled WGS sequence"/>
</dbReference>
<evidence type="ECO:0000313" key="2">
    <source>
        <dbReference type="EMBL" id="KIH58556.1"/>
    </source>
</evidence>
<accession>A0A0C2GNI0</accession>
<feature type="region of interest" description="Disordered" evidence="1">
    <location>
        <begin position="1"/>
        <end position="93"/>
    </location>
</feature>
<evidence type="ECO:0000256" key="1">
    <source>
        <dbReference type="SAM" id="MobiDB-lite"/>
    </source>
</evidence>
<reference evidence="2 3" key="1">
    <citation type="submission" date="2013-12" db="EMBL/GenBank/DDBJ databases">
        <title>Draft genome of the parsitic nematode Ancylostoma duodenale.</title>
        <authorList>
            <person name="Mitreva M."/>
        </authorList>
    </citation>
    <scope>NUCLEOTIDE SEQUENCE [LARGE SCALE GENOMIC DNA]</scope>
    <source>
        <strain evidence="2 3">Zhejiang</strain>
    </source>
</reference>
<keyword evidence="3" id="KW-1185">Reference proteome</keyword>
<feature type="compositionally biased region" description="Polar residues" evidence="1">
    <location>
        <begin position="53"/>
        <end position="62"/>
    </location>
</feature>
<name>A0A0C2GNI0_9BILA</name>
<protein>
    <submittedName>
        <fullName evidence="2">Uncharacterized protein</fullName>
    </submittedName>
</protein>
<gene>
    <name evidence="2" type="ORF">ANCDUO_11239</name>
</gene>